<dbReference type="InterPro" id="IPR023213">
    <property type="entry name" value="CAT-like_dom_sf"/>
</dbReference>
<dbReference type="EMBL" id="KV428004">
    <property type="protein sequence ID" value="KZT44618.1"/>
    <property type="molecule type" value="Genomic_DNA"/>
</dbReference>
<sequence length="530" mass="59175">MDLARRARSPESVLHRRRLGHSELSYFLPSRANGVNDMYLHIGFKAPSSLLSPERVLLAWAILRARHPLLASCVKYPEGKYEEAEFIYAKPQSPGDVLREAESSFSTGTIDKDTLIDSYLNGPRVLGPDHLSHLFLATHDRTDANRMQQFDLLLAATHFLGDGMALHTFANDLFSLLVRHSPDAEPEDSLYALFQQEWREGCGAENLELLPPALEDRLPRVSCSRLKNALELADFNQTQDRVIGGHTFPRPSPMPAERERHTVVPTISFTPERTKAILKKCKTNGVSISSALFALVAVVWARTARTMSDAENLRWPIMLYSAMNMRPYLPPLAAEQKLHDSYWFLAIGYFNIILPSFVPEGSSLEAIFWHRARSAKAQAAAAAKSQFLVSRTRLMAESRAKRAIKWAAEDDEKEKPVTVPSTKPSAPKPPSKNIPSSQVCSKTPSQCLMGLSLLGNLDGMYDHALYSNARMSMHSLTTGSRQRQGGMLLFGYTFAGKLWLSLGYDENGFKRGTVEEFWSDVVKSVGTFMG</sequence>
<feature type="region of interest" description="Disordered" evidence="1">
    <location>
        <begin position="406"/>
        <end position="439"/>
    </location>
</feature>
<protein>
    <recommendedName>
        <fullName evidence="4">CoA-dependent acyltransferase</fullName>
    </recommendedName>
</protein>
<reference evidence="2 3" key="1">
    <citation type="journal article" date="2016" name="Mol. Biol. Evol.">
        <title>Comparative Genomics of Early-Diverging Mushroom-Forming Fungi Provides Insights into the Origins of Lignocellulose Decay Capabilities.</title>
        <authorList>
            <person name="Nagy L.G."/>
            <person name="Riley R."/>
            <person name="Tritt A."/>
            <person name="Adam C."/>
            <person name="Daum C."/>
            <person name="Floudas D."/>
            <person name="Sun H."/>
            <person name="Yadav J.S."/>
            <person name="Pangilinan J."/>
            <person name="Larsson K.H."/>
            <person name="Matsuura K."/>
            <person name="Barry K."/>
            <person name="Labutti K."/>
            <person name="Kuo R."/>
            <person name="Ohm R.A."/>
            <person name="Bhattacharya S.S."/>
            <person name="Shirouzu T."/>
            <person name="Yoshinaga Y."/>
            <person name="Martin F.M."/>
            <person name="Grigoriev I.V."/>
            <person name="Hibbett D.S."/>
        </authorList>
    </citation>
    <scope>NUCLEOTIDE SEQUENCE [LARGE SCALE GENOMIC DNA]</scope>
    <source>
        <strain evidence="2 3">HHB10207 ss-3</strain>
    </source>
</reference>
<keyword evidence="3" id="KW-1185">Reference proteome</keyword>
<evidence type="ECO:0000313" key="2">
    <source>
        <dbReference type="EMBL" id="KZT44618.1"/>
    </source>
</evidence>
<organism evidence="2 3">
    <name type="scientific">Sistotremastrum suecicum HHB10207 ss-3</name>
    <dbReference type="NCBI Taxonomy" id="1314776"/>
    <lineage>
        <taxon>Eukaryota</taxon>
        <taxon>Fungi</taxon>
        <taxon>Dikarya</taxon>
        <taxon>Basidiomycota</taxon>
        <taxon>Agaricomycotina</taxon>
        <taxon>Agaricomycetes</taxon>
        <taxon>Sistotremastrales</taxon>
        <taxon>Sistotremastraceae</taxon>
        <taxon>Sistotremastrum</taxon>
    </lineage>
</organism>
<accession>A0A166JDE2</accession>
<dbReference type="OrthoDB" id="3355480at2759"/>
<evidence type="ECO:0000256" key="1">
    <source>
        <dbReference type="SAM" id="MobiDB-lite"/>
    </source>
</evidence>
<dbReference type="STRING" id="1314776.A0A166JDE2"/>
<name>A0A166JDE2_9AGAM</name>
<gene>
    <name evidence="2" type="ORF">SISSUDRAFT_976509</name>
</gene>
<dbReference type="Gene3D" id="3.30.559.30">
    <property type="entry name" value="Nonribosomal peptide synthetase, condensation domain"/>
    <property type="match status" value="1"/>
</dbReference>
<proteinExistence type="predicted"/>
<dbReference type="Proteomes" id="UP000076798">
    <property type="component" value="Unassembled WGS sequence"/>
</dbReference>
<evidence type="ECO:0008006" key="4">
    <source>
        <dbReference type="Google" id="ProtNLM"/>
    </source>
</evidence>
<dbReference type="InterPro" id="IPR052058">
    <property type="entry name" value="Alcohol_O-acetyltransferase"/>
</dbReference>
<dbReference type="PANTHER" id="PTHR28037">
    <property type="entry name" value="ALCOHOL O-ACETYLTRANSFERASE 1-RELATED"/>
    <property type="match status" value="1"/>
</dbReference>
<evidence type="ECO:0000313" key="3">
    <source>
        <dbReference type="Proteomes" id="UP000076798"/>
    </source>
</evidence>
<dbReference type="PANTHER" id="PTHR28037:SF1">
    <property type="entry name" value="ALCOHOL O-ACETYLTRANSFERASE 1-RELATED"/>
    <property type="match status" value="1"/>
</dbReference>
<dbReference type="AlphaFoldDB" id="A0A166JDE2"/>
<dbReference type="Gene3D" id="3.30.559.10">
    <property type="entry name" value="Chloramphenicol acetyltransferase-like domain"/>
    <property type="match status" value="1"/>
</dbReference>